<keyword evidence="1" id="KW-0472">Membrane</keyword>
<evidence type="ECO:0000313" key="2">
    <source>
        <dbReference type="EMBL" id="QDT63803.1"/>
    </source>
</evidence>
<organism evidence="2 3">
    <name type="scientific">Calycomorphotria hydatis</name>
    <dbReference type="NCBI Taxonomy" id="2528027"/>
    <lineage>
        <taxon>Bacteria</taxon>
        <taxon>Pseudomonadati</taxon>
        <taxon>Planctomycetota</taxon>
        <taxon>Planctomycetia</taxon>
        <taxon>Planctomycetales</taxon>
        <taxon>Planctomycetaceae</taxon>
        <taxon>Calycomorphotria</taxon>
    </lineage>
</organism>
<dbReference type="RefSeq" id="WP_145260395.1">
    <property type="nucleotide sequence ID" value="NZ_CP036316.1"/>
</dbReference>
<keyword evidence="1" id="KW-0812">Transmembrane</keyword>
<dbReference type="Proteomes" id="UP000319976">
    <property type="component" value="Chromosome"/>
</dbReference>
<feature type="transmembrane region" description="Helical" evidence="1">
    <location>
        <begin position="20"/>
        <end position="40"/>
    </location>
</feature>
<name>A0A517T611_9PLAN</name>
<dbReference type="AlphaFoldDB" id="A0A517T611"/>
<evidence type="ECO:0000256" key="1">
    <source>
        <dbReference type="SAM" id="Phobius"/>
    </source>
</evidence>
<reference evidence="2 3" key="1">
    <citation type="submission" date="2019-02" db="EMBL/GenBank/DDBJ databases">
        <title>Deep-cultivation of Planctomycetes and their phenomic and genomic characterization uncovers novel biology.</title>
        <authorList>
            <person name="Wiegand S."/>
            <person name="Jogler M."/>
            <person name="Boedeker C."/>
            <person name="Pinto D."/>
            <person name="Vollmers J."/>
            <person name="Rivas-Marin E."/>
            <person name="Kohn T."/>
            <person name="Peeters S.H."/>
            <person name="Heuer A."/>
            <person name="Rast P."/>
            <person name="Oberbeckmann S."/>
            <person name="Bunk B."/>
            <person name="Jeske O."/>
            <person name="Meyerdierks A."/>
            <person name="Storesund J.E."/>
            <person name="Kallscheuer N."/>
            <person name="Luecker S."/>
            <person name="Lage O.M."/>
            <person name="Pohl T."/>
            <person name="Merkel B.J."/>
            <person name="Hornburger P."/>
            <person name="Mueller R.-W."/>
            <person name="Bruemmer F."/>
            <person name="Labrenz M."/>
            <person name="Spormann A.M."/>
            <person name="Op den Camp H."/>
            <person name="Overmann J."/>
            <person name="Amann R."/>
            <person name="Jetten M.S.M."/>
            <person name="Mascher T."/>
            <person name="Medema M.H."/>
            <person name="Devos D.P."/>
            <person name="Kaster A.-K."/>
            <person name="Ovreas L."/>
            <person name="Rohde M."/>
            <person name="Galperin M.Y."/>
            <person name="Jogler C."/>
        </authorList>
    </citation>
    <scope>NUCLEOTIDE SEQUENCE [LARGE SCALE GENOMIC DNA]</scope>
    <source>
        <strain evidence="2 3">V22</strain>
    </source>
</reference>
<gene>
    <name evidence="2" type="ORF">V22_10280</name>
</gene>
<evidence type="ECO:0000313" key="3">
    <source>
        <dbReference type="Proteomes" id="UP000319976"/>
    </source>
</evidence>
<protein>
    <submittedName>
        <fullName evidence="2">Uncharacterized protein</fullName>
    </submittedName>
</protein>
<keyword evidence="1" id="KW-1133">Transmembrane helix</keyword>
<feature type="transmembrane region" description="Helical" evidence="1">
    <location>
        <begin position="60"/>
        <end position="79"/>
    </location>
</feature>
<feature type="transmembrane region" description="Helical" evidence="1">
    <location>
        <begin position="86"/>
        <end position="107"/>
    </location>
</feature>
<keyword evidence="3" id="KW-1185">Reference proteome</keyword>
<sequence length="169" mass="18706">MNSADNQPIKFLRPVVSFTLKAAVGFFVGVVLAYYFLVFTGALIPHSDLNSSEIVRNRNAYRLVLLFGLVFSIPAAVLSHRKVSRFWLWFVLAFGAICVLPCLPFKGGVLLPLGTPYVNYGFQRLDLVILIFHVLLSLGIASAIDRFMQTKKVAGEIQRNASRSQQASG</sequence>
<dbReference type="KEGG" id="chya:V22_10280"/>
<proteinExistence type="predicted"/>
<dbReference type="EMBL" id="CP036316">
    <property type="protein sequence ID" value="QDT63803.1"/>
    <property type="molecule type" value="Genomic_DNA"/>
</dbReference>
<accession>A0A517T611</accession>
<feature type="transmembrane region" description="Helical" evidence="1">
    <location>
        <begin position="127"/>
        <end position="144"/>
    </location>
</feature>